<dbReference type="SUPFAM" id="SSF48600">
    <property type="entry name" value="Chorismate mutase II"/>
    <property type="match status" value="1"/>
</dbReference>
<dbReference type="RefSeq" id="WP_025082949.1">
    <property type="nucleotide sequence ID" value="NZ_AZEX01000035.1"/>
</dbReference>
<dbReference type="InterPro" id="IPR036263">
    <property type="entry name" value="Chorismate_II_sf"/>
</dbReference>
<protein>
    <recommendedName>
        <fullName evidence="1">Chorismate mutase domain-containing protein</fullName>
    </recommendedName>
</protein>
<dbReference type="AlphaFoldDB" id="A0A0R1RUM1"/>
<dbReference type="EMBL" id="AZEX01000035">
    <property type="protein sequence ID" value="KRL60823.1"/>
    <property type="molecule type" value="Genomic_DNA"/>
</dbReference>
<dbReference type="Proteomes" id="UP000051264">
    <property type="component" value="Unassembled WGS sequence"/>
</dbReference>
<evidence type="ECO:0000313" key="2">
    <source>
        <dbReference type="EMBL" id="KRL60823.1"/>
    </source>
</evidence>
<dbReference type="OrthoDB" id="9802281at2"/>
<dbReference type="InterPro" id="IPR036979">
    <property type="entry name" value="CM_dom_sf"/>
</dbReference>
<feature type="domain" description="Chorismate mutase" evidence="1">
    <location>
        <begin position="1"/>
        <end position="86"/>
    </location>
</feature>
<comment type="caution">
    <text evidence="2">The sequence shown here is derived from an EMBL/GenBank/DDBJ whole genome shotgun (WGS) entry which is preliminary data.</text>
</comment>
<sequence>MLEEQRQKIDAIDQQLAELFEARLSVAKEIATIKYENKIGLTNIQREKEVMDRRLEAVQDPELTDYMQELYQDLFLISKQYQVKTIKALRDQDED</sequence>
<evidence type="ECO:0000313" key="3">
    <source>
        <dbReference type="Proteomes" id="UP000051264"/>
    </source>
</evidence>
<evidence type="ECO:0000259" key="1">
    <source>
        <dbReference type="PROSITE" id="PS51168"/>
    </source>
</evidence>
<gene>
    <name evidence="2" type="ORF">FC69_GL001259</name>
</gene>
<dbReference type="GO" id="GO:0046417">
    <property type="term" value="P:chorismate metabolic process"/>
    <property type="evidence" value="ECO:0007669"/>
    <property type="project" value="InterPro"/>
</dbReference>
<dbReference type="PROSITE" id="PS51168">
    <property type="entry name" value="CHORISMATE_MUT_2"/>
    <property type="match status" value="1"/>
</dbReference>
<reference evidence="2 3" key="1">
    <citation type="journal article" date="2015" name="Genome Announc.">
        <title>Expanding the biotechnology potential of lactobacilli through comparative genomics of 213 strains and associated genera.</title>
        <authorList>
            <person name="Sun Z."/>
            <person name="Harris H.M."/>
            <person name="McCann A."/>
            <person name="Guo C."/>
            <person name="Argimon S."/>
            <person name="Zhang W."/>
            <person name="Yang X."/>
            <person name="Jeffery I.B."/>
            <person name="Cooney J.C."/>
            <person name="Kagawa T.F."/>
            <person name="Liu W."/>
            <person name="Song Y."/>
            <person name="Salvetti E."/>
            <person name="Wrobel A."/>
            <person name="Rasinkangas P."/>
            <person name="Parkhill J."/>
            <person name="Rea M.C."/>
            <person name="O'Sullivan O."/>
            <person name="Ritari J."/>
            <person name="Douillard F.P."/>
            <person name="Paul Ross R."/>
            <person name="Yang R."/>
            <person name="Briner A.E."/>
            <person name="Felis G.E."/>
            <person name="de Vos W.M."/>
            <person name="Barrangou R."/>
            <person name="Klaenhammer T.R."/>
            <person name="Caufield P.W."/>
            <person name="Cui Y."/>
            <person name="Zhang H."/>
            <person name="O'Toole P.W."/>
        </authorList>
    </citation>
    <scope>NUCLEOTIDE SEQUENCE [LARGE SCALE GENOMIC DNA]</scope>
    <source>
        <strain evidence="2 3">DSM 14340</strain>
    </source>
</reference>
<organism evidence="2 3">
    <name type="scientific">Latilactobacillus fuchuensis DSM 14340 = JCM 11249</name>
    <dbReference type="NCBI Taxonomy" id="1423747"/>
    <lineage>
        <taxon>Bacteria</taxon>
        <taxon>Bacillati</taxon>
        <taxon>Bacillota</taxon>
        <taxon>Bacilli</taxon>
        <taxon>Lactobacillales</taxon>
        <taxon>Lactobacillaceae</taxon>
        <taxon>Latilactobacillus</taxon>
    </lineage>
</organism>
<dbReference type="NCBIfam" id="TIGR01805">
    <property type="entry name" value="CM_mono_grmpos"/>
    <property type="match status" value="1"/>
</dbReference>
<dbReference type="Gene3D" id="1.20.59.10">
    <property type="entry name" value="Chorismate mutase"/>
    <property type="match status" value="1"/>
</dbReference>
<dbReference type="Pfam" id="PF01817">
    <property type="entry name" value="CM_2"/>
    <property type="match status" value="1"/>
</dbReference>
<dbReference type="eggNOG" id="COG1605">
    <property type="taxonomic scope" value="Bacteria"/>
</dbReference>
<dbReference type="InterPro" id="IPR011279">
    <property type="entry name" value="Chorismate_mutase_GmP"/>
</dbReference>
<dbReference type="SMART" id="SM00830">
    <property type="entry name" value="CM_2"/>
    <property type="match status" value="1"/>
</dbReference>
<name>A0A0R1RUM1_9LACO</name>
<dbReference type="PATRIC" id="fig|1423747.3.peg.1285"/>
<dbReference type="STRING" id="1423747.FC69_GL001259"/>
<dbReference type="InterPro" id="IPR002701">
    <property type="entry name" value="CM_II_prokaryot"/>
</dbReference>
<accession>A0A0R1RUM1</accession>
<proteinExistence type="predicted"/>
<dbReference type="GO" id="GO:0004106">
    <property type="term" value="F:chorismate mutase activity"/>
    <property type="evidence" value="ECO:0007669"/>
    <property type="project" value="InterPro"/>
</dbReference>